<dbReference type="AlphaFoldDB" id="A0A6A6I7U1"/>
<dbReference type="Proteomes" id="UP000800094">
    <property type="component" value="Unassembled WGS sequence"/>
</dbReference>
<accession>A0A6A6I7U1</accession>
<dbReference type="GeneID" id="54580025"/>
<feature type="region of interest" description="Disordered" evidence="1">
    <location>
        <begin position="127"/>
        <end position="148"/>
    </location>
</feature>
<reference evidence="2" key="1">
    <citation type="journal article" date="2020" name="Stud. Mycol.">
        <title>101 Dothideomycetes genomes: a test case for predicting lifestyles and emergence of pathogens.</title>
        <authorList>
            <person name="Haridas S."/>
            <person name="Albert R."/>
            <person name="Binder M."/>
            <person name="Bloem J."/>
            <person name="Labutti K."/>
            <person name="Salamov A."/>
            <person name="Andreopoulos B."/>
            <person name="Baker S."/>
            <person name="Barry K."/>
            <person name="Bills G."/>
            <person name="Bluhm B."/>
            <person name="Cannon C."/>
            <person name="Castanera R."/>
            <person name="Culley D."/>
            <person name="Daum C."/>
            <person name="Ezra D."/>
            <person name="Gonzalez J."/>
            <person name="Henrissat B."/>
            <person name="Kuo A."/>
            <person name="Liang C."/>
            <person name="Lipzen A."/>
            <person name="Lutzoni F."/>
            <person name="Magnuson J."/>
            <person name="Mondo S."/>
            <person name="Nolan M."/>
            <person name="Ohm R."/>
            <person name="Pangilinan J."/>
            <person name="Park H.-J."/>
            <person name="Ramirez L."/>
            <person name="Alfaro M."/>
            <person name="Sun H."/>
            <person name="Tritt A."/>
            <person name="Yoshinaga Y."/>
            <person name="Zwiers L.-H."/>
            <person name="Turgeon B."/>
            <person name="Goodwin S."/>
            <person name="Spatafora J."/>
            <person name="Crous P."/>
            <person name="Grigoriev I."/>
        </authorList>
    </citation>
    <scope>NUCLEOTIDE SEQUENCE</scope>
    <source>
        <strain evidence="2">CBS 122368</strain>
    </source>
</reference>
<dbReference type="RefSeq" id="XP_033681628.1">
    <property type="nucleotide sequence ID" value="XM_033826695.1"/>
</dbReference>
<sequence length="172" mass="19338">MRNTYGIPNPGDSGALSNEVGEDAVSILDPEAFDVLAESERIDNETGYDWLYSMRLDTLVDWCLNDDDRKRPSLKQLVEETTSGLADYDAEYGGLSTKKREDVPEWFRVNWGDDEFKIGAVLGADKRKHRGGEHGGEADPYSSDEGDEFAHWAAGGLHGWENERPRKRRTLS</sequence>
<name>A0A6A6I7U1_9PLEO</name>
<dbReference type="EMBL" id="ML987198">
    <property type="protein sequence ID" value="KAF2246624.1"/>
    <property type="molecule type" value="Genomic_DNA"/>
</dbReference>
<organism evidence="2 3">
    <name type="scientific">Trematosphaeria pertusa</name>
    <dbReference type="NCBI Taxonomy" id="390896"/>
    <lineage>
        <taxon>Eukaryota</taxon>
        <taxon>Fungi</taxon>
        <taxon>Dikarya</taxon>
        <taxon>Ascomycota</taxon>
        <taxon>Pezizomycotina</taxon>
        <taxon>Dothideomycetes</taxon>
        <taxon>Pleosporomycetidae</taxon>
        <taxon>Pleosporales</taxon>
        <taxon>Massarineae</taxon>
        <taxon>Trematosphaeriaceae</taxon>
        <taxon>Trematosphaeria</taxon>
    </lineage>
</organism>
<evidence type="ECO:0000313" key="3">
    <source>
        <dbReference type="Proteomes" id="UP000800094"/>
    </source>
</evidence>
<proteinExistence type="predicted"/>
<evidence type="ECO:0000313" key="2">
    <source>
        <dbReference type="EMBL" id="KAF2246624.1"/>
    </source>
</evidence>
<gene>
    <name evidence="2" type="ORF">BU26DRAFT_50342</name>
</gene>
<keyword evidence="3" id="KW-1185">Reference proteome</keyword>
<evidence type="ECO:0008006" key="4">
    <source>
        <dbReference type="Google" id="ProtNLM"/>
    </source>
</evidence>
<dbReference type="OrthoDB" id="3800108at2759"/>
<protein>
    <recommendedName>
        <fullName evidence="4">Protein kinase domain-containing protein</fullName>
    </recommendedName>
</protein>
<evidence type="ECO:0000256" key="1">
    <source>
        <dbReference type="SAM" id="MobiDB-lite"/>
    </source>
</evidence>